<feature type="transmembrane region" description="Helical" evidence="10">
    <location>
        <begin position="171"/>
        <end position="192"/>
    </location>
</feature>
<dbReference type="InterPro" id="IPR036890">
    <property type="entry name" value="HATPase_C_sf"/>
</dbReference>
<evidence type="ECO:0000256" key="5">
    <source>
        <dbReference type="ARBA" id="ARBA00022741"/>
    </source>
</evidence>
<keyword evidence="3" id="KW-0597">Phosphoprotein</keyword>
<dbReference type="Proteomes" id="UP001499954">
    <property type="component" value="Unassembled WGS sequence"/>
</dbReference>
<dbReference type="Gene3D" id="1.20.5.1930">
    <property type="match status" value="1"/>
</dbReference>
<evidence type="ECO:0000259" key="11">
    <source>
        <dbReference type="Pfam" id="PF02518"/>
    </source>
</evidence>
<dbReference type="InterPro" id="IPR003594">
    <property type="entry name" value="HATPase_dom"/>
</dbReference>
<keyword evidence="10" id="KW-0812">Transmembrane</keyword>
<feature type="compositionally biased region" description="Pro residues" evidence="9">
    <location>
        <begin position="19"/>
        <end position="30"/>
    </location>
</feature>
<evidence type="ECO:0000256" key="3">
    <source>
        <dbReference type="ARBA" id="ARBA00022553"/>
    </source>
</evidence>
<feature type="transmembrane region" description="Helical" evidence="10">
    <location>
        <begin position="145"/>
        <end position="164"/>
    </location>
</feature>
<dbReference type="PANTHER" id="PTHR24421">
    <property type="entry name" value="NITRATE/NITRITE SENSOR PROTEIN NARX-RELATED"/>
    <property type="match status" value="1"/>
</dbReference>
<accession>A0ABP5CSG4</accession>
<feature type="region of interest" description="Disordered" evidence="9">
    <location>
        <begin position="471"/>
        <end position="493"/>
    </location>
</feature>
<feature type="transmembrane region" description="Helical" evidence="10">
    <location>
        <begin position="198"/>
        <end position="219"/>
    </location>
</feature>
<keyword evidence="5" id="KW-0547">Nucleotide-binding</keyword>
<proteinExistence type="predicted"/>
<evidence type="ECO:0000256" key="1">
    <source>
        <dbReference type="ARBA" id="ARBA00000085"/>
    </source>
</evidence>
<dbReference type="EC" id="2.7.13.3" evidence="2"/>
<dbReference type="CDD" id="cd16917">
    <property type="entry name" value="HATPase_UhpB-NarQ-NarX-like"/>
    <property type="match status" value="1"/>
</dbReference>
<organism evidence="13 14">
    <name type="scientific">Agromyces allii</name>
    <dbReference type="NCBI Taxonomy" id="393607"/>
    <lineage>
        <taxon>Bacteria</taxon>
        <taxon>Bacillati</taxon>
        <taxon>Actinomycetota</taxon>
        <taxon>Actinomycetes</taxon>
        <taxon>Micrococcales</taxon>
        <taxon>Microbacteriaceae</taxon>
        <taxon>Agromyces</taxon>
    </lineage>
</organism>
<evidence type="ECO:0000256" key="6">
    <source>
        <dbReference type="ARBA" id="ARBA00022777"/>
    </source>
</evidence>
<reference evidence="14" key="1">
    <citation type="journal article" date="2019" name="Int. J. Syst. Evol. Microbiol.">
        <title>The Global Catalogue of Microorganisms (GCM) 10K type strain sequencing project: providing services to taxonomists for standard genome sequencing and annotation.</title>
        <authorList>
            <consortium name="The Broad Institute Genomics Platform"/>
            <consortium name="The Broad Institute Genome Sequencing Center for Infectious Disease"/>
            <person name="Wu L."/>
            <person name="Ma J."/>
        </authorList>
    </citation>
    <scope>NUCLEOTIDE SEQUENCE [LARGE SCALE GENOMIC DNA]</scope>
    <source>
        <strain evidence="14">JCM 13584</strain>
    </source>
</reference>
<evidence type="ECO:0000313" key="13">
    <source>
        <dbReference type="EMBL" id="GAA1968137.1"/>
    </source>
</evidence>
<evidence type="ECO:0000256" key="10">
    <source>
        <dbReference type="SAM" id="Phobius"/>
    </source>
</evidence>
<keyword evidence="10" id="KW-0472">Membrane</keyword>
<keyword evidence="14" id="KW-1185">Reference proteome</keyword>
<dbReference type="InterPro" id="IPR050482">
    <property type="entry name" value="Sensor_HK_TwoCompSys"/>
</dbReference>
<keyword evidence="4" id="KW-0808">Transferase</keyword>
<keyword evidence="8" id="KW-0902">Two-component regulatory system</keyword>
<evidence type="ECO:0000256" key="2">
    <source>
        <dbReference type="ARBA" id="ARBA00012438"/>
    </source>
</evidence>
<feature type="domain" description="Histidine kinase/HSP90-like ATPase" evidence="11">
    <location>
        <begin position="359"/>
        <end position="469"/>
    </location>
</feature>
<evidence type="ECO:0000313" key="14">
    <source>
        <dbReference type="Proteomes" id="UP001499954"/>
    </source>
</evidence>
<name>A0ABP5CSG4_9MICO</name>
<comment type="caution">
    <text evidence="13">The sequence shown here is derived from an EMBL/GenBank/DDBJ whole genome shotgun (WGS) entry which is preliminary data.</text>
</comment>
<evidence type="ECO:0000256" key="7">
    <source>
        <dbReference type="ARBA" id="ARBA00022840"/>
    </source>
</evidence>
<sequence length="493" mass="49834">MCALRVRARVTGMVTASRPGPPVPPPPPTPSDVAAARPGTARAAALGRSDAVRSPGILAGPSLGVEPKTVMWVLTVFVAVVLFAVSVPIDAAVYHVHVAAAFGIALVQVGSLLLAMWNGWAAAAAFLVGQTAFGLLASADPGLPWPVTVPQLILLCAVLALLVLRGSSQAAVTLWLGAIVLPLAIAFVPGHGATPDGVIANLVTSGAVSALVLGAALAVTAGRARLDAALDEERRSSAVEHERRLVAEERTRIAREMHDVIAHGMSIIQVQASSAPYRLTGLDEAATAEFAEIAASARSAMAEMRALLGVLRDPTGEPETAPQPGLAELPELVASVERAGVPVSLELAPGLLDGGPAARAAYRIVQESLSNVLRHAPGAATLVTVERSAGPRAGLDLVVRNAPSAPDAAGTGGAAAAGGAVDPSAARREPGAGHGLIGMRERVRMLGGRIESGETVDGGFEVRATLPLAADAEDGAGAAADIRSTGSRSGEDS</sequence>
<evidence type="ECO:0000259" key="12">
    <source>
        <dbReference type="Pfam" id="PF07730"/>
    </source>
</evidence>
<dbReference type="EMBL" id="BAAAMK010000014">
    <property type="protein sequence ID" value="GAA1968137.1"/>
    <property type="molecule type" value="Genomic_DNA"/>
</dbReference>
<dbReference type="InterPro" id="IPR011712">
    <property type="entry name" value="Sig_transdc_His_kin_sub3_dim/P"/>
</dbReference>
<keyword evidence="10" id="KW-1133">Transmembrane helix</keyword>
<protein>
    <recommendedName>
        <fullName evidence="2">histidine kinase</fullName>
        <ecNumber evidence="2">2.7.13.3</ecNumber>
    </recommendedName>
</protein>
<evidence type="ECO:0000256" key="8">
    <source>
        <dbReference type="ARBA" id="ARBA00023012"/>
    </source>
</evidence>
<feature type="domain" description="Signal transduction histidine kinase subgroup 3 dimerisation and phosphoacceptor" evidence="12">
    <location>
        <begin position="249"/>
        <end position="315"/>
    </location>
</feature>
<evidence type="ECO:0000256" key="4">
    <source>
        <dbReference type="ARBA" id="ARBA00022679"/>
    </source>
</evidence>
<feature type="transmembrane region" description="Helical" evidence="10">
    <location>
        <begin position="95"/>
        <end position="115"/>
    </location>
</feature>
<dbReference type="SUPFAM" id="SSF55874">
    <property type="entry name" value="ATPase domain of HSP90 chaperone/DNA topoisomerase II/histidine kinase"/>
    <property type="match status" value="1"/>
</dbReference>
<dbReference type="Gene3D" id="3.30.565.10">
    <property type="entry name" value="Histidine kinase-like ATPase, C-terminal domain"/>
    <property type="match status" value="1"/>
</dbReference>
<gene>
    <name evidence="13" type="ORF">GCM10009717_38830</name>
</gene>
<feature type="transmembrane region" description="Helical" evidence="10">
    <location>
        <begin position="120"/>
        <end position="139"/>
    </location>
</feature>
<keyword evidence="6" id="KW-0418">Kinase</keyword>
<dbReference type="Pfam" id="PF02518">
    <property type="entry name" value="HATPase_c"/>
    <property type="match status" value="1"/>
</dbReference>
<evidence type="ECO:0000256" key="9">
    <source>
        <dbReference type="SAM" id="MobiDB-lite"/>
    </source>
</evidence>
<feature type="transmembrane region" description="Helical" evidence="10">
    <location>
        <begin position="70"/>
        <end position="89"/>
    </location>
</feature>
<feature type="region of interest" description="Disordered" evidence="9">
    <location>
        <begin position="405"/>
        <end position="436"/>
    </location>
</feature>
<feature type="region of interest" description="Disordered" evidence="9">
    <location>
        <begin position="14"/>
        <end position="34"/>
    </location>
</feature>
<comment type="catalytic activity">
    <reaction evidence="1">
        <text>ATP + protein L-histidine = ADP + protein N-phospho-L-histidine.</text>
        <dbReference type="EC" id="2.7.13.3"/>
    </reaction>
</comment>
<keyword evidence="7" id="KW-0067">ATP-binding</keyword>
<dbReference type="PANTHER" id="PTHR24421:SF10">
    <property type="entry name" value="NITRATE_NITRITE SENSOR PROTEIN NARQ"/>
    <property type="match status" value="1"/>
</dbReference>
<dbReference type="Pfam" id="PF07730">
    <property type="entry name" value="HisKA_3"/>
    <property type="match status" value="1"/>
</dbReference>
<feature type="compositionally biased region" description="Polar residues" evidence="9">
    <location>
        <begin position="484"/>
        <end position="493"/>
    </location>
</feature>